<reference evidence="8 9" key="1">
    <citation type="submission" date="2015-03" db="EMBL/GenBank/DDBJ databases">
        <title>Draft genome sequence of Luteibacter yeojuensis strain SU11.</title>
        <authorList>
            <person name="Sulaiman J."/>
            <person name="Priya K."/>
            <person name="Chan K.-G."/>
        </authorList>
    </citation>
    <scope>NUCLEOTIDE SEQUENCE [LARGE SCALE GENOMIC DNA]</scope>
    <source>
        <strain evidence="8 9">SU11</strain>
    </source>
</reference>
<keyword evidence="3 6" id="KW-0812">Transmembrane</keyword>
<dbReference type="AlphaFoldDB" id="A0A0F3KL42"/>
<dbReference type="PANTHER" id="PTHR38459">
    <property type="entry name" value="PROPHAGE BACTOPRENOL-LINKED GLUCOSE TRANSLOCASE HOMOLOG"/>
    <property type="match status" value="1"/>
</dbReference>
<dbReference type="EMBL" id="JZRB01000028">
    <property type="protein sequence ID" value="KJV31682.1"/>
    <property type="molecule type" value="Genomic_DNA"/>
</dbReference>
<sequence length="128" mass="13265">MRKELVSFALAGAVGFMVDAGVLYMALAAGSGPFWGRALSFASAVLTTWLINRTFTFSPPAGRAIVGEFARYLAAMAAGGLLNLATYGAVVIGCPPAPWIPLVAVAAGAAVGMVCNFVTARLWVFRAH</sequence>
<dbReference type="GO" id="GO:0000271">
    <property type="term" value="P:polysaccharide biosynthetic process"/>
    <property type="evidence" value="ECO:0007669"/>
    <property type="project" value="InterPro"/>
</dbReference>
<accession>A0A0F3KL42</accession>
<organism evidence="8 9">
    <name type="scientific">Luteibacter yeojuensis</name>
    <dbReference type="NCBI Taxonomy" id="345309"/>
    <lineage>
        <taxon>Bacteria</taxon>
        <taxon>Pseudomonadati</taxon>
        <taxon>Pseudomonadota</taxon>
        <taxon>Gammaproteobacteria</taxon>
        <taxon>Lysobacterales</taxon>
        <taxon>Rhodanobacteraceae</taxon>
        <taxon>Luteibacter</taxon>
    </lineage>
</organism>
<gene>
    <name evidence="8" type="ORF">VI08_13425</name>
</gene>
<dbReference type="PATRIC" id="fig|345309.4.peg.2031"/>
<dbReference type="InterPro" id="IPR051401">
    <property type="entry name" value="GtrA_CellWall_Glycosyl"/>
</dbReference>
<dbReference type="InterPro" id="IPR007267">
    <property type="entry name" value="GtrA_DPMS_TM"/>
</dbReference>
<feature type="domain" description="GtrA/DPMS transmembrane" evidence="7">
    <location>
        <begin position="8"/>
        <end position="125"/>
    </location>
</feature>
<dbReference type="PANTHER" id="PTHR38459:SF1">
    <property type="entry name" value="PROPHAGE BACTOPRENOL-LINKED GLUCOSE TRANSLOCASE HOMOLOG"/>
    <property type="match status" value="1"/>
</dbReference>
<comment type="similarity">
    <text evidence="2">Belongs to the GtrA family.</text>
</comment>
<keyword evidence="4 6" id="KW-1133">Transmembrane helix</keyword>
<feature type="transmembrane region" description="Helical" evidence="6">
    <location>
        <begin position="99"/>
        <end position="124"/>
    </location>
</feature>
<feature type="transmembrane region" description="Helical" evidence="6">
    <location>
        <begin position="72"/>
        <end position="93"/>
    </location>
</feature>
<evidence type="ECO:0000256" key="4">
    <source>
        <dbReference type="ARBA" id="ARBA00022989"/>
    </source>
</evidence>
<evidence type="ECO:0000256" key="3">
    <source>
        <dbReference type="ARBA" id="ARBA00022692"/>
    </source>
</evidence>
<dbReference type="OrthoDB" id="7926501at2"/>
<feature type="transmembrane region" description="Helical" evidence="6">
    <location>
        <begin position="34"/>
        <end position="51"/>
    </location>
</feature>
<dbReference type="GO" id="GO:0005886">
    <property type="term" value="C:plasma membrane"/>
    <property type="evidence" value="ECO:0007669"/>
    <property type="project" value="TreeGrafter"/>
</dbReference>
<dbReference type="Proteomes" id="UP000033651">
    <property type="component" value="Unassembled WGS sequence"/>
</dbReference>
<keyword evidence="9" id="KW-1185">Reference proteome</keyword>
<comment type="caution">
    <text evidence="8">The sequence shown here is derived from an EMBL/GenBank/DDBJ whole genome shotgun (WGS) entry which is preliminary data.</text>
</comment>
<keyword evidence="5 6" id="KW-0472">Membrane</keyword>
<evidence type="ECO:0000256" key="6">
    <source>
        <dbReference type="SAM" id="Phobius"/>
    </source>
</evidence>
<evidence type="ECO:0000256" key="2">
    <source>
        <dbReference type="ARBA" id="ARBA00009399"/>
    </source>
</evidence>
<evidence type="ECO:0000313" key="9">
    <source>
        <dbReference type="Proteomes" id="UP000033651"/>
    </source>
</evidence>
<name>A0A0F3KL42_9GAMM</name>
<evidence type="ECO:0000259" key="7">
    <source>
        <dbReference type="Pfam" id="PF04138"/>
    </source>
</evidence>
<protein>
    <submittedName>
        <fullName evidence="8">Polysaccharide synthesis protein GtrA</fullName>
    </submittedName>
</protein>
<evidence type="ECO:0000256" key="5">
    <source>
        <dbReference type="ARBA" id="ARBA00023136"/>
    </source>
</evidence>
<proteinExistence type="inferred from homology"/>
<evidence type="ECO:0000256" key="1">
    <source>
        <dbReference type="ARBA" id="ARBA00004141"/>
    </source>
</evidence>
<feature type="transmembrane region" description="Helical" evidence="6">
    <location>
        <begin position="7"/>
        <end position="28"/>
    </location>
</feature>
<evidence type="ECO:0000313" key="8">
    <source>
        <dbReference type="EMBL" id="KJV31682.1"/>
    </source>
</evidence>
<comment type="subcellular location">
    <subcellularLocation>
        <location evidence="1">Membrane</location>
        <topology evidence="1">Multi-pass membrane protein</topology>
    </subcellularLocation>
</comment>
<dbReference type="Pfam" id="PF04138">
    <property type="entry name" value="GtrA_DPMS_TM"/>
    <property type="match status" value="1"/>
</dbReference>